<evidence type="ECO:0000256" key="3">
    <source>
        <dbReference type="ARBA" id="ARBA00023163"/>
    </source>
</evidence>
<dbReference type="InterPro" id="IPR038510">
    <property type="entry name" value="Spt4_sf"/>
</dbReference>
<proteinExistence type="inferred from homology"/>
<dbReference type="GO" id="GO:0008270">
    <property type="term" value="F:zinc ion binding"/>
    <property type="evidence" value="ECO:0007669"/>
    <property type="project" value="InterPro"/>
</dbReference>
<sequence>MQRDPFSSDDELNSNSNLSEIIEDENQQIKKEIKNEPKQENSSYSDDLDDSFDSKKETHSRKIPVILPNENNTRKFRACVRCHLIKTEQQFKEKSCENCKQYLDKLIRDGADMKSLFVKYQGMIGLADVKTSWLGRKINSQIVDQNQKDIVAGGYALCVYPQDFNIYEDMASLKIAYVDNEKM</sequence>
<evidence type="ECO:0000259" key="6">
    <source>
        <dbReference type="SMART" id="SM01389"/>
    </source>
</evidence>
<keyword evidence="4" id="KW-0539">Nucleus</keyword>
<name>A0A0V0R8F9_PSEPJ</name>
<dbReference type="Pfam" id="PF06093">
    <property type="entry name" value="Spt4"/>
    <property type="match status" value="1"/>
</dbReference>
<dbReference type="OrthoDB" id="248751at2759"/>
<dbReference type="GO" id="GO:0032044">
    <property type="term" value="C:DSIF complex"/>
    <property type="evidence" value="ECO:0007669"/>
    <property type="project" value="TreeGrafter"/>
</dbReference>
<dbReference type="SMART" id="SM01389">
    <property type="entry name" value="Spt4"/>
    <property type="match status" value="1"/>
</dbReference>
<dbReference type="Proteomes" id="UP000054937">
    <property type="component" value="Unassembled WGS sequence"/>
</dbReference>
<comment type="subcellular location">
    <subcellularLocation>
        <location evidence="1">Nucleus</location>
    </subcellularLocation>
</comment>
<organism evidence="7 8">
    <name type="scientific">Pseudocohnilembus persalinus</name>
    <name type="common">Ciliate</name>
    <dbReference type="NCBI Taxonomy" id="266149"/>
    <lineage>
        <taxon>Eukaryota</taxon>
        <taxon>Sar</taxon>
        <taxon>Alveolata</taxon>
        <taxon>Ciliophora</taxon>
        <taxon>Intramacronucleata</taxon>
        <taxon>Oligohymenophorea</taxon>
        <taxon>Scuticociliatia</taxon>
        <taxon>Philasterida</taxon>
        <taxon>Pseudocohnilembidae</taxon>
        <taxon>Pseudocohnilembus</taxon>
    </lineage>
</organism>
<gene>
    <name evidence="7" type="ORF">PPERSA_00950</name>
</gene>
<dbReference type="SUPFAM" id="SSF63393">
    <property type="entry name" value="RNA polymerase subunits"/>
    <property type="match status" value="1"/>
</dbReference>
<dbReference type="GO" id="GO:0000993">
    <property type="term" value="F:RNA polymerase II complex binding"/>
    <property type="evidence" value="ECO:0007669"/>
    <property type="project" value="TreeGrafter"/>
</dbReference>
<evidence type="ECO:0000256" key="2">
    <source>
        <dbReference type="ARBA" id="ARBA00010464"/>
    </source>
</evidence>
<keyword evidence="8" id="KW-1185">Reference proteome</keyword>
<dbReference type="AlphaFoldDB" id="A0A0V0R8F9"/>
<dbReference type="InParanoid" id="A0A0V0R8F9"/>
<feature type="compositionally biased region" description="Basic and acidic residues" evidence="5">
    <location>
        <begin position="27"/>
        <end position="39"/>
    </location>
</feature>
<evidence type="ECO:0000256" key="1">
    <source>
        <dbReference type="ARBA" id="ARBA00004123"/>
    </source>
</evidence>
<dbReference type="GO" id="GO:0140673">
    <property type="term" value="P:transcription elongation-coupled chromatin remodeling"/>
    <property type="evidence" value="ECO:0007669"/>
    <property type="project" value="InterPro"/>
</dbReference>
<dbReference type="InterPro" id="IPR022800">
    <property type="entry name" value="Spt4/RpoE2_Znf"/>
</dbReference>
<dbReference type="PANTHER" id="PTHR12882:SF1">
    <property type="entry name" value="TRANSCRIPTION ELONGATION FACTOR SPT4"/>
    <property type="match status" value="1"/>
</dbReference>
<comment type="similarity">
    <text evidence="2">Belongs to the SPT4 family.</text>
</comment>
<dbReference type="Gene3D" id="3.30.40.210">
    <property type="match status" value="1"/>
</dbReference>
<comment type="caution">
    <text evidence="7">The sequence shown here is derived from an EMBL/GenBank/DDBJ whole genome shotgun (WGS) entry which is preliminary data.</text>
</comment>
<evidence type="ECO:0000256" key="4">
    <source>
        <dbReference type="ARBA" id="ARBA00023242"/>
    </source>
</evidence>
<dbReference type="PANTHER" id="PTHR12882">
    <property type="entry name" value="SUPPRESSOR OF TY 4"/>
    <property type="match status" value="1"/>
</dbReference>
<dbReference type="InterPro" id="IPR009287">
    <property type="entry name" value="Spt4"/>
</dbReference>
<evidence type="ECO:0000313" key="7">
    <source>
        <dbReference type="EMBL" id="KRX10780.1"/>
    </source>
</evidence>
<feature type="region of interest" description="Disordered" evidence="5">
    <location>
        <begin position="1"/>
        <end position="66"/>
    </location>
</feature>
<protein>
    <recommendedName>
        <fullName evidence="6">Spt4/RpoE2 zinc finger domain-containing protein</fullName>
    </recommendedName>
</protein>
<accession>A0A0V0R8F9</accession>
<dbReference type="EMBL" id="LDAU01000019">
    <property type="protein sequence ID" value="KRX10780.1"/>
    <property type="molecule type" value="Genomic_DNA"/>
</dbReference>
<reference evidence="7 8" key="1">
    <citation type="journal article" date="2015" name="Sci. Rep.">
        <title>Genome of the facultative scuticociliatosis pathogen Pseudocohnilembus persalinus provides insight into its virulence through horizontal gene transfer.</title>
        <authorList>
            <person name="Xiong J."/>
            <person name="Wang G."/>
            <person name="Cheng J."/>
            <person name="Tian M."/>
            <person name="Pan X."/>
            <person name="Warren A."/>
            <person name="Jiang C."/>
            <person name="Yuan D."/>
            <person name="Miao W."/>
        </authorList>
    </citation>
    <scope>NUCLEOTIDE SEQUENCE [LARGE SCALE GENOMIC DNA]</scope>
    <source>
        <strain evidence="7">36N120E</strain>
    </source>
</reference>
<evidence type="ECO:0000256" key="5">
    <source>
        <dbReference type="SAM" id="MobiDB-lite"/>
    </source>
</evidence>
<dbReference type="InterPro" id="IPR029040">
    <property type="entry name" value="RPABC4/Spt4"/>
</dbReference>
<keyword evidence="3" id="KW-0804">Transcription</keyword>
<feature type="domain" description="Spt4/RpoE2 zinc finger" evidence="6">
    <location>
        <begin position="76"/>
        <end position="160"/>
    </location>
</feature>
<dbReference type="GO" id="GO:0006355">
    <property type="term" value="P:regulation of DNA-templated transcription"/>
    <property type="evidence" value="ECO:0007669"/>
    <property type="project" value="InterPro"/>
</dbReference>
<evidence type="ECO:0000313" key="8">
    <source>
        <dbReference type="Proteomes" id="UP000054937"/>
    </source>
</evidence>